<dbReference type="AlphaFoldDB" id="A0A6J6ZGA6"/>
<dbReference type="Gene3D" id="3.40.50.720">
    <property type="entry name" value="NAD(P)-binding Rossmann-like Domain"/>
    <property type="match status" value="1"/>
</dbReference>
<dbReference type="InterPro" id="IPR036291">
    <property type="entry name" value="NAD(P)-bd_dom_sf"/>
</dbReference>
<dbReference type="InterPro" id="IPR029903">
    <property type="entry name" value="RmlD-like-bd"/>
</dbReference>
<sequence length="304" mass="32031">MTKWLVTGAGGFFGANAGAFLNGRVESVGAFRSLAASSLFGTNVSIDLRSGSSIYEVVDAVRPDVVVHAAALASHEACESDPALAQLVNVESTKHLARACTDVGAKLVYLSTDAVFDGSRGNYTEKDATNPFSVYGTTKLLGEQAALAIHEDVLIARTNFFGWSPSGTRSILEFFVNALRSGQQVSGYTDFVVSSLYVQDLLSAIYDLVGSGRRGVVHLGASNALSKYHFGVQVASQFGLDAELISPVTAAVGGHANSRARDLSLNTSLMESCLGRSIPTQEFGIASAYDDESAVAPRVTGFRE</sequence>
<dbReference type="PANTHER" id="PTHR43242:SF1">
    <property type="entry name" value="NAD(P)-BINDING ROSSMANN-FOLD SUPERFAMILY PROTEIN"/>
    <property type="match status" value="1"/>
</dbReference>
<dbReference type="Pfam" id="PF04321">
    <property type="entry name" value="RmlD_sub_bind"/>
    <property type="match status" value="1"/>
</dbReference>
<dbReference type="EMBL" id="CAFABK010000003">
    <property type="protein sequence ID" value="CAB4820800.1"/>
    <property type="molecule type" value="Genomic_DNA"/>
</dbReference>
<evidence type="ECO:0000259" key="1">
    <source>
        <dbReference type="Pfam" id="PF04321"/>
    </source>
</evidence>
<proteinExistence type="predicted"/>
<protein>
    <submittedName>
        <fullName evidence="2">Unannotated protein</fullName>
    </submittedName>
</protein>
<accession>A0A6J6ZGA6</accession>
<evidence type="ECO:0000313" key="2">
    <source>
        <dbReference type="EMBL" id="CAB4820800.1"/>
    </source>
</evidence>
<gene>
    <name evidence="2" type="ORF">UFOPK3204_00145</name>
</gene>
<dbReference type="SUPFAM" id="SSF51735">
    <property type="entry name" value="NAD(P)-binding Rossmann-fold domains"/>
    <property type="match status" value="1"/>
</dbReference>
<name>A0A6J6ZGA6_9ZZZZ</name>
<reference evidence="2" key="1">
    <citation type="submission" date="2020-05" db="EMBL/GenBank/DDBJ databases">
        <authorList>
            <person name="Chiriac C."/>
            <person name="Salcher M."/>
            <person name="Ghai R."/>
            <person name="Kavagutti S V."/>
        </authorList>
    </citation>
    <scope>NUCLEOTIDE SEQUENCE</scope>
</reference>
<dbReference type="PANTHER" id="PTHR43242">
    <property type="entry name" value="NAD(P)-BINDING ROSSMANN-FOLD SUPERFAMILY PROTEIN"/>
    <property type="match status" value="1"/>
</dbReference>
<organism evidence="2">
    <name type="scientific">freshwater metagenome</name>
    <dbReference type="NCBI Taxonomy" id="449393"/>
    <lineage>
        <taxon>unclassified sequences</taxon>
        <taxon>metagenomes</taxon>
        <taxon>ecological metagenomes</taxon>
    </lineage>
</organism>
<feature type="domain" description="RmlD-like substrate binding" evidence="1">
    <location>
        <begin position="4"/>
        <end position="291"/>
    </location>
</feature>
<dbReference type="CDD" id="cd05254">
    <property type="entry name" value="dTDP_HR_like_SDR_e"/>
    <property type="match status" value="1"/>
</dbReference>